<organism evidence="1 2">
    <name type="scientific">Dentiscutata erythropus</name>
    <dbReference type="NCBI Taxonomy" id="1348616"/>
    <lineage>
        <taxon>Eukaryota</taxon>
        <taxon>Fungi</taxon>
        <taxon>Fungi incertae sedis</taxon>
        <taxon>Mucoromycota</taxon>
        <taxon>Glomeromycotina</taxon>
        <taxon>Glomeromycetes</taxon>
        <taxon>Diversisporales</taxon>
        <taxon>Gigasporaceae</taxon>
        <taxon>Dentiscutata</taxon>
    </lineage>
</organism>
<reference evidence="1" key="1">
    <citation type="submission" date="2021-06" db="EMBL/GenBank/DDBJ databases">
        <authorList>
            <person name="Kallberg Y."/>
            <person name="Tangrot J."/>
            <person name="Rosling A."/>
        </authorList>
    </citation>
    <scope>NUCLEOTIDE SEQUENCE</scope>
    <source>
        <strain evidence="1">MA453B</strain>
    </source>
</reference>
<name>A0A9N9PBX8_9GLOM</name>
<proteinExistence type="predicted"/>
<dbReference type="AlphaFoldDB" id="A0A9N9PBX8"/>
<sequence length="85" mass="10100">VEKNINKAIYWFTLAKVNEHKHTHFQLTDSAKVKLQNQNIELFNAYFPWNEEVILPINIDFQNFLPFLDVEYGANENNEHPLLNN</sequence>
<keyword evidence="2" id="KW-1185">Reference proteome</keyword>
<evidence type="ECO:0000313" key="2">
    <source>
        <dbReference type="Proteomes" id="UP000789405"/>
    </source>
</evidence>
<dbReference type="EMBL" id="CAJVPY010042891">
    <property type="protein sequence ID" value="CAG8807717.1"/>
    <property type="molecule type" value="Genomic_DNA"/>
</dbReference>
<accession>A0A9N9PBX8</accession>
<dbReference type="Proteomes" id="UP000789405">
    <property type="component" value="Unassembled WGS sequence"/>
</dbReference>
<feature type="non-terminal residue" evidence="1">
    <location>
        <position position="1"/>
    </location>
</feature>
<protein>
    <submittedName>
        <fullName evidence="1">21950_t:CDS:1</fullName>
    </submittedName>
</protein>
<evidence type="ECO:0000313" key="1">
    <source>
        <dbReference type="EMBL" id="CAG8807717.1"/>
    </source>
</evidence>
<comment type="caution">
    <text evidence="1">The sequence shown here is derived from an EMBL/GenBank/DDBJ whole genome shotgun (WGS) entry which is preliminary data.</text>
</comment>
<gene>
    <name evidence="1" type="ORF">DERYTH_LOCUS24735</name>
</gene>